<keyword evidence="2" id="KW-1185">Reference proteome</keyword>
<evidence type="ECO:0000313" key="1">
    <source>
        <dbReference type="EMBL" id="PKU75280.1"/>
    </source>
</evidence>
<dbReference type="AlphaFoldDB" id="A0A2I0WHZ2"/>
<gene>
    <name evidence="1" type="ORF">MA16_Dca019326</name>
</gene>
<protein>
    <submittedName>
        <fullName evidence="1">Uncharacterized protein</fullName>
    </submittedName>
</protein>
<dbReference type="EMBL" id="KZ502621">
    <property type="protein sequence ID" value="PKU75280.1"/>
    <property type="molecule type" value="Genomic_DNA"/>
</dbReference>
<name>A0A2I0WHZ2_9ASPA</name>
<accession>A0A2I0WHZ2</accession>
<sequence>MYRDRTLQVLNVCDDEETKEGESEVERGGAQATYGCNRGLPELSCKINSELYHEGEGGNNRQGSGGAN</sequence>
<organism evidence="1 2">
    <name type="scientific">Dendrobium catenatum</name>
    <dbReference type="NCBI Taxonomy" id="906689"/>
    <lineage>
        <taxon>Eukaryota</taxon>
        <taxon>Viridiplantae</taxon>
        <taxon>Streptophyta</taxon>
        <taxon>Embryophyta</taxon>
        <taxon>Tracheophyta</taxon>
        <taxon>Spermatophyta</taxon>
        <taxon>Magnoliopsida</taxon>
        <taxon>Liliopsida</taxon>
        <taxon>Asparagales</taxon>
        <taxon>Orchidaceae</taxon>
        <taxon>Epidendroideae</taxon>
        <taxon>Malaxideae</taxon>
        <taxon>Dendrobiinae</taxon>
        <taxon>Dendrobium</taxon>
    </lineage>
</organism>
<evidence type="ECO:0000313" key="2">
    <source>
        <dbReference type="Proteomes" id="UP000233837"/>
    </source>
</evidence>
<reference evidence="1 2" key="2">
    <citation type="journal article" date="2017" name="Nature">
        <title>The Apostasia genome and the evolution of orchids.</title>
        <authorList>
            <person name="Zhang G.Q."/>
            <person name="Liu K.W."/>
            <person name="Li Z."/>
            <person name="Lohaus R."/>
            <person name="Hsiao Y.Y."/>
            <person name="Niu S.C."/>
            <person name="Wang J.Y."/>
            <person name="Lin Y.C."/>
            <person name="Xu Q."/>
            <person name="Chen L.J."/>
            <person name="Yoshida K."/>
            <person name="Fujiwara S."/>
            <person name="Wang Z.W."/>
            <person name="Zhang Y.Q."/>
            <person name="Mitsuda N."/>
            <person name="Wang M."/>
            <person name="Liu G.H."/>
            <person name="Pecoraro L."/>
            <person name="Huang H.X."/>
            <person name="Xiao X.J."/>
            <person name="Lin M."/>
            <person name="Wu X.Y."/>
            <person name="Wu W.L."/>
            <person name="Chen Y.Y."/>
            <person name="Chang S.B."/>
            <person name="Sakamoto S."/>
            <person name="Ohme-Takagi M."/>
            <person name="Yagi M."/>
            <person name="Zeng S.J."/>
            <person name="Shen C.Y."/>
            <person name="Yeh C.M."/>
            <person name="Luo Y.B."/>
            <person name="Tsai W.C."/>
            <person name="Van de Peer Y."/>
            <person name="Liu Z.J."/>
        </authorList>
    </citation>
    <scope>NUCLEOTIDE SEQUENCE [LARGE SCALE GENOMIC DNA]</scope>
    <source>
        <tissue evidence="1">The whole plant</tissue>
    </source>
</reference>
<proteinExistence type="predicted"/>
<dbReference type="Proteomes" id="UP000233837">
    <property type="component" value="Unassembled WGS sequence"/>
</dbReference>
<reference evidence="1 2" key="1">
    <citation type="journal article" date="2016" name="Sci. Rep.">
        <title>The Dendrobium catenatum Lindl. genome sequence provides insights into polysaccharide synthase, floral development and adaptive evolution.</title>
        <authorList>
            <person name="Zhang G.Q."/>
            <person name="Xu Q."/>
            <person name="Bian C."/>
            <person name="Tsai W.C."/>
            <person name="Yeh C.M."/>
            <person name="Liu K.W."/>
            <person name="Yoshida K."/>
            <person name="Zhang L.S."/>
            <person name="Chang S.B."/>
            <person name="Chen F."/>
            <person name="Shi Y."/>
            <person name="Su Y.Y."/>
            <person name="Zhang Y.Q."/>
            <person name="Chen L.J."/>
            <person name="Yin Y."/>
            <person name="Lin M."/>
            <person name="Huang H."/>
            <person name="Deng H."/>
            <person name="Wang Z.W."/>
            <person name="Zhu S.L."/>
            <person name="Zhao X."/>
            <person name="Deng C."/>
            <person name="Niu S.C."/>
            <person name="Huang J."/>
            <person name="Wang M."/>
            <person name="Liu G.H."/>
            <person name="Yang H.J."/>
            <person name="Xiao X.J."/>
            <person name="Hsiao Y.Y."/>
            <person name="Wu W.L."/>
            <person name="Chen Y.Y."/>
            <person name="Mitsuda N."/>
            <person name="Ohme-Takagi M."/>
            <person name="Luo Y.B."/>
            <person name="Van de Peer Y."/>
            <person name="Liu Z.J."/>
        </authorList>
    </citation>
    <scope>NUCLEOTIDE SEQUENCE [LARGE SCALE GENOMIC DNA]</scope>
    <source>
        <tissue evidence="1">The whole plant</tissue>
    </source>
</reference>